<evidence type="ECO:0000313" key="5">
    <source>
        <dbReference type="EMBL" id="SHI12123.1"/>
    </source>
</evidence>
<sequence length="182" mass="18719">MIHAIGLVELTSIAQGIECADIMVKTADVTILAAKTICPGKYIVLVSGDVSGVQQSVNAGIDLGAETVVDSFVIPNVHPSILPAIGRANTLKDIKALGIIETYSVASLIEAADAAVKAGDVEPLLIHLAFGIGGKSYTLLTGEVASVKAAVEEGSALASEKGLLIRQVVIPRPAKQLIESLL</sequence>
<evidence type="ECO:0000313" key="6">
    <source>
        <dbReference type="Proteomes" id="UP000183954"/>
    </source>
</evidence>
<comment type="subcellular location">
    <subcellularLocation>
        <location evidence="1">Bacterial microcompartment</location>
    </subcellularLocation>
</comment>
<dbReference type="Gene3D" id="3.30.70.1710">
    <property type="match status" value="2"/>
</dbReference>
<dbReference type="OrthoDB" id="9791973at2"/>
<evidence type="ECO:0000256" key="3">
    <source>
        <dbReference type="PROSITE-ProRule" id="PRU01278"/>
    </source>
</evidence>
<dbReference type="InterPro" id="IPR044872">
    <property type="entry name" value="CcmK/CsoS1_BMC"/>
</dbReference>
<dbReference type="SMART" id="SM00877">
    <property type="entry name" value="BMC"/>
    <property type="match status" value="2"/>
</dbReference>
<gene>
    <name evidence="5" type="ORF">SAMN02746098_02471</name>
</gene>
<dbReference type="AlphaFoldDB" id="A0A1M5YKR2"/>
<keyword evidence="2" id="KW-1283">Bacterial microcompartment</keyword>
<dbReference type="Pfam" id="PF00936">
    <property type="entry name" value="BMC"/>
    <property type="match status" value="2"/>
</dbReference>
<dbReference type="PROSITE" id="PS51930">
    <property type="entry name" value="BMC_2"/>
    <property type="match status" value="2"/>
</dbReference>
<name>A0A1M5YKR2_9FIRM</name>
<evidence type="ECO:0000256" key="1">
    <source>
        <dbReference type="ARBA" id="ARBA00024322"/>
    </source>
</evidence>
<dbReference type="CDD" id="cd07054">
    <property type="entry name" value="BMC_PduT_repeat2"/>
    <property type="match status" value="1"/>
</dbReference>
<comment type="similarity">
    <text evidence="3">Belongs to the bacterial microcompartments protein family.</text>
</comment>
<dbReference type="Proteomes" id="UP000183954">
    <property type="component" value="Unassembled WGS sequence"/>
</dbReference>
<dbReference type="GO" id="GO:0031469">
    <property type="term" value="C:bacterial microcompartment"/>
    <property type="evidence" value="ECO:0007669"/>
    <property type="project" value="UniProtKB-SubCell"/>
</dbReference>
<dbReference type="PANTHER" id="PTHR33941">
    <property type="entry name" value="PROPANEDIOL UTILIZATION PROTEIN PDUA"/>
    <property type="match status" value="1"/>
</dbReference>
<feature type="domain" description="BMC" evidence="4">
    <location>
        <begin position="4"/>
        <end position="86"/>
    </location>
</feature>
<dbReference type="SUPFAM" id="SSF143414">
    <property type="entry name" value="CcmK-like"/>
    <property type="match status" value="2"/>
</dbReference>
<dbReference type="PIRSF" id="PIRSF034834">
    <property type="entry name" value="PduT"/>
    <property type="match status" value="1"/>
</dbReference>
<dbReference type="PANTHER" id="PTHR33941:SF11">
    <property type="entry name" value="BACTERIAL MICROCOMPARTMENT SHELL PROTEIN PDUJ"/>
    <property type="match status" value="1"/>
</dbReference>
<evidence type="ECO:0000259" key="4">
    <source>
        <dbReference type="PROSITE" id="PS51930"/>
    </source>
</evidence>
<dbReference type="EMBL" id="FQXJ01000008">
    <property type="protein sequence ID" value="SHI12123.1"/>
    <property type="molecule type" value="Genomic_DNA"/>
</dbReference>
<dbReference type="STRING" id="1121420.SAMN02746098_02471"/>
<accession>A0A1M5YKR2</accession>
<dbReference type="InterPro" id="IPR050575">
    <property type="entry name" value="BMC_shell"/>
</dbReference>
<keyword evidence="6" id="KW-1185">Reference proteome</keyword>
<reference evidence="6" key="1">
    <citation type="submission" date="2016-11" db="EMBL/GenBank/DDBJ databases">
        <authorList>
            <person name="Varghese N."/>
            <person name="Submissions S."/>
        </authorList>
    </citation>
    <scope>NUCLEOTIDE SEQUENCE [LARGE SCALE GENOMIC DNA]</scope>
    <source>
        <strain evidence="6">DSM 15449</strain>
    </source>
</reference>
<evidence type="ECO:0000256" key="2">
    <source>
        <dbReference type="ARBA" id="ARBA00024446"/>
    </source>
</evidence>
<dbReference type="CDD" id="cd07053">
    <property type="entry name" value="BMC_PduT_repeat1"/>
    <property type="match status" value="1"/>
</dbReference>
<feature type="domain" description="BMC" evidence="4">
    <location>
        <begin position="96"/>
        <end position="182"/>
    </location>
</feature>
<dbReference type="RefSeq" id="WP_073030036.1">
    <property type="nucleotide sequence ID" value="NZ_FQXJ01000008.1"/>
</dbReference>
<dbReference type="InterPro" id="IPR037233">
    <property type="entry name" value="CcmK-like_sf"/>
</dbReference>
<protein>
    <submittedName>
        <fullName evidence="5">Carboxysome shell and ethanolamine utilization microcompartment protein CcmL/EutN</fullName>
    </submittedName>
</protein>
<dbReference type="InterPro" id="IPR000249">
    <property type="entry name" value="BMC_dom"/>
</dbReference>
<dbReference type="InterPro" id="IPR011238">
    <property type="entry name" value="Micro_shell_prot_PduT"/>
</dbReference>
<organism evidence="5 6">
    <name type="scientific">Desulfosporosinus lacus DSM 15449</name>
    <dbReference type="NCBI Taxonomy" id="1121420"/>
    <lineage>
        <taxon>Bacteria</taxon>
        <taxon>Bacillati</taxon>
        <taxon>Bacillota</taxon>
        <taxon>Clostridia</taxon>
        <taxon>Eubacteriales</taxon>
        <taxon>Desulfitobacteriaceae</taxon>
        <taxon>Desulfosporosinus</taxon>
    </lineage>
</organism>
<proteinExistence type="inferred from homology"/>